<organism evidence="2 4">
    <name type="scientific">Vanilla planifolia</name>
    <name type="common">Vanilla</name>
    <dbReference type="NCBI Taxonomy" id="51239"/>
    <lineage>
        <taxon>Eukaryota</taxon>
        <taxon>Viridiplantae</taxon>
        <taxon>Streptophyta</taxon>
        <taxon>Embryophyta</taxon>
        <taxon>Tracheophyta</taxon>
        <taxon>Spermatophyta</taxon>
        <taxon>Magnoliopsida</taxon>
        <taxon>Liliopsida</taxon>
        <taxon>Asparagales</taxon>
        <taxon>Orchidaceae</taxon>
        <taxon>Vanilloideae</taxon>
        <taxon>Vanilleae</taxon>
        <taxon>Vanilla</taxon>
    </lineage>
</organism>
<evidence type="ECO:0000313" key="1">
    <source>
        <dbReference type="EMBL" id="KAG0458426.1"/>
    </source>
</evidence>
<evidence type="ECO:0000313" key="4">
    <source>
        <dbReference type="Proteomes" id="UP000639772"/>
    </source>
</evidence>
<proteinExistence type="predicted"/>
<comment type="caution">
    <text evidence="2">The sequence shown here is derived from an EMBL/GenBank/DDBJ whole genome shotgun (WGS) entry which is preliminary data.</text>
</comment>
<dbReference type="AlphaFoldDB" id="A0A835PZ64"/>
<sequence>MPPSEDSSFISSFSIGVLIHWNHSLAVTKSHPSGVSLGSWTGYAPAMEKFGFFGRIDYAVSDPSGILRLKRSSAIFTREACLLPSSLPVYGQHSGPSADLCRRTSWLTLHLLLPALGGSVVTLASPCTPVDVSRRRQFSRSAADDFQRTNRPRGLLIPPVSGSNFTWQGKA</sequence>
<evidence type="ECO:0000313" key="3">
    <source>
        <dbReference type="Proteomes" id="UP000636800"/>
    </source>
</evidence>
<dbReference type="EMBL" id="JADCNL010000012">
    <property type="protein sequence ID" value="KAG0458426.1"/>
    <property type="molecule type" value="Genomic_DNA"/>
</dbReference>
<reference evidence="3 4" key="1">
    <citation type="journal article" date="2020" name="Nat. Food">
        <title>A phased Vanilla planifolia genome enables genetic improvement of flavour and production.</title>
        <authorList>
            <person name="Hasing T."/>
            <person name="Tang H."/>
            <person name="Brym M."/>
            <person name="Khazi F."/>
            <person name="Huang T."/>
            <person name="Chambers A.H."/>
        </authorList>
    </citation>
    <scope>NUCLEOTIDE SEQUENCE [LARGE SCALE GENOMIC DNA]</scope>
    <source>
        <tissue evidence="2">Leaf</tissue>
    </source>
</reference>
<protein>
    <submittedName>
        <fullName evidence="2">Uncharacterized protein</fullName>
    </submittedName>
</protein>
<name>A0A835PZ64_VANPL</name>
<keyword evidence="3" id="KW-1185">Reference proteome</keyword>
<dbReference type="Proteomes" id="UP000639772">
    <property type="component" value="Chromosome 12"/>
</dbReference>
<dbReference type="EMBL" id="JADCNM010000012">
    <property type="protein sequence ID" value="KAG0460157.1"/>
    <property type="molecule type" value="Genomic_DNA"/>
</dbReference>
<dbReference type="Proteomes" id="UP000636800">
    <property type="component" value="Chromosome 12"/>
</dbReference>
<accession>A0A835PZ64</accession>
<gene>
    <name evidence="2" type="ORF">HPP92_023285</name>
    <name evidence="1" type="ORF">HPP92_023583</name>
</gene>
<evidence type="ECO:0000313" key="2">
    <source>
        <dbReference type="EMBL" id="KAG0460157.1"/>
    </source>
</evidence>